<proteinExistence type="predicted"/>
<comment type="caution">
    <text evidence="3">The sequence shown here is derived from an EMBL/GenBank/DDBJ whole genome shotgun (WGS) entry which is preliminary data.</text>
</comment>
<keyword evidence="1" id="KW-0472">Membrane</keyword>
<feature type="domain" description="DUF7657" evidence="2">
    <location>
        <begin position="14"/>
        <end position="386"/>
    </location>
</feature>
<dbReference type="RefSeq" id="WP_126685713.1">
    <property type="nucleotide sequence ID" value="NZ_RYYV01000012.1"/>
</dbReference>
<feature type="transmembrane region" description="Helical" evidence="1">
    <location>
        <begin position="213"/>
        <end position="230"/>
    </location>
</feature>
<reference evidence="3 4" key="1">
    <citation type="submission" date="2018-12" db="EMBL/GenBank/DDBJ databases">
        <title>Dyella dinghuensis sp. nov. DHOA06 and Dyella choica sp. nov. 4M-K27, isolated from forest soil.</title>
        <authorList>
            <person name="Qiu L.-H."/>
            <person name="Gao Z.-H."/>
        </authorList>
    </citation>
    <scope>NUCLEOTIDE SEQUENCE [LARGE SCALE GENOMIC DNA]</scope>
    <source>
        <strain evidence="3 4">4M-K27</strain>
    </source>
</reference>
<protein>
    <recommendedName>
        <fullName evidence="2">DUF7657 domain-containing protein</fullName>
    </recommendedName>
</protein>
<dbReference type="InterPro" id="IPR056074">
    <property type="entry name" value="DUF7657"/>
</dbReference>
<feature type="transmembrane region" description="Helical" evidence="1">
    <location>
        <begin position="165"/>
        <end position="184"/>
    </location>
</feature>
<evidence type="ECO:0000313" key="4">
    <source>
        <dbReference type="Proteomes" id="UP000274358"/>
    </source>
</evidence>
<evidence type="ECO:0000256" key="1">
    <source>
        <dbReference type="SAM" id="Phobius"/>
    </source>
</evidence>
<feature type="transmembrane region" description="Helical" evidence="1">
    <location>
        <begin position="237"/>
        <end position="255"/>
    </location>
</feature>
<dbReference type="AlphaFoldDB" id="A0A3S0RJ82"/>
<dbReference type="OrthoDB" id="6053736at2"/>
<sequence>MFNSKEDKYWTLAFTALLFVTFVIWITFGLYQSHYLIALRILGDTTTNTIIGTPKEGRGDEWSTYLPMFKQAYHESFSLFSTLRPYYERLDWFIAIPHANASLFFLPNQAFYWLIPPTAALSLQGFYYNALFLVSTVWFLSNIGAKRSIAIITAFSILFSEFFQMWWTSNFPALGACILPFAIFTSRVRDIYRFGLLFWSLGHLLFGEMYPPFYMSTAICLIPLTIACRPDLLTRRSLLFASLAAASAAGSYLLLNWDFVRQVANTSYPGKHSVSGGESSYKAVLSLFFPAMPDSSAPSLYAIYEFSMAGSILPLTALACMPIIQWSRSNLKLTVLVGMVSGALLIYMLAGLPDVLARFTGSYLGAGRRMHLGFSLLVNFYSAIILSRVEKFKLESFLVPALFFSITGFFFPPTKEMQTYFFCINYLPYVPLLALLTAYIFLAFAWKTEDHAIRAGIVMLTCAAAAQIVVYGAFNPLMRANDILKPVNSQFTADWRALYRKNNGRPLAIIGNYGHVLRGEGLPALEAIHLANVDLHAYETIFPTLSPREIDSLFNQFRGLAFANIDKMDKSGPTVRIPIEPFAVPFAHMISHDEFVTGNLTPRIELLSTSKSGLGSYDVRWQSVLVRPLGIEAPLTLHLDCLTGTSWLTRYPVVIPGQPPAEVALQGLAGRVTVYAEDENGARTCVSRLKLSSS</sequence>
<keyword evidence="1" id="KW-0812">Transmembrane</keyword>
<feature type="transmembrane region" description="Helical" evidence="1">
    <location>
        <begin position="453"/>
        <end position="474"/>
    </location>
</feature>
<feature type="transmembrane region" description="Helical" evidence="1">
    <location>
        <begin position="370"/>
        <end position="389"/>
    </location>
</feature>
<dbReference type="Pfam" id="PF24677">
    <property type="entry name" value="DUF7657"/>
    <property type="match status" value="1"/>
</dbReference>
<accession>A0A3S0RJ82</accession>
<name>A0A3S0RJ82_9GAMM</name>
<feature type="transmembrane region" description="Helical" evidence="1">
    <location>
        <begin position="301"/>
        <end position="324"/>
    </location>
</feature>
<dbReference type="Proteomes" id="UP000274358">
    <property type="component" value="Unassembled WGS sequence"/>
</dbReference>
<keyword evidence="1" id="KW-1133">Transmembrane helix</keyword>
<feature type="transmembrane region" description="Helical" evidence="1">
    <location>
        <begin position="126"/>
        <end position="145"/>
    </location>
</feature>
<feature type="transmembrane region" description="Helical" evidence="1">
    <location>
        <begin position="92"/>
        <end position="114"/>
    </location>
</feature>
<feature type="transmembrane region" description="Helical" evidence="1">
    <location>
        <begin position="12"/>
        <end position="31"/>
    </location>
</feature>
<dbReference type="EMBL" id="RYYV01000012">
    <property type="protein sequence ID" value="RUL73094.1"/>
    <property type="molecule type" value="Genomic_DNA"/>
</dbReference>
<evidence type="ECO:0000259" key="2">
    <source>
        <dbReference type="Pfam" id="PF24677"/>
    </source>
</evidence>
<feature type="transmembrane region" description="Helical" evidence="1">
    <location>
        <begin position="396"/>
        <end position="414"/>
    </location>
</feature>
<feature type="transmembrane region" description="Helical" evidence="1">
    <location>
        <begin position="426"/>
        <end position="446"/>
    </location>
</feature>
<keyword evidence="4" id="KW-1185">Reference proteome</keyword>
<evidence type="ECO:0000313" key="3">
    <source>
        <dbReference type="EMBL" id="RUL73094.1"/>
    </source>
</evidence>
<feature type="transmembrane region" description="Helical" evidence="1">
    <location>
        <begin position="331"/>
        <end position="350"/>
    </location>
</feature>
<organism evidence="3 4">
    <name type="scientific">Dyella choica</name>
    <dbReference type="NCBI Taxonomy" id="1927959"/>
    <lineage>
        <taxon>Bacteria</taxon>
        <taxon>Pseudomonadati</taxon>
        <taxon>Pseudomonadota</taxon>
        <taxon>Gammaproteobacteria</taxon>
        <taxon>Lysobacterales</taxon>
        <taxon>Rhodanobacteraceae</taxon>
        <taxon>Dyella</taxon>
    </lineage>
</organism>
<gene>
    <name evidence="3" type="ORF">EKH80_15640</name>
</gene>